<protein>
    <recommendedName>
        <fullName evidence="8">Retinoic acid induced 14</fullName>
    </recommendedName>
</protein>
<dbReference type="AlphaFoldDB" id="A0AAD8YXE4"/>
<feature type="repeat" description="ANK" evidence="3">
    <location>
        <begin position="62"/>
        <end position="94"/>
    </location>
</feature>
<dbReference type="PROSITE" id="PS50088">
    <property type="entry name" value="ANK_REPEAT"/>
    <property type="match status" value="5"/>
</dbReference>
<reference evidence="6" key="1">
    <citation type="submission" date="2023-03" db="EMBL/GenBank/DDBJ databases">
        <title>Electrophorus voltai genome.</title>
        <authorList>
            <person name="Bian C."/>
        </authorList>
    </citation>
    <scope>NUCLEOTIDE SEQUENCE</scope>
    <source>
        <strain evidence="6">CB-2022</strain>
        <tissue evidence="6">Muscle</tissue>
    </source>
</reference>
<feature type="region of interest" description="Disordered" evidence="5">
    <location>
        <begin position="196"/>
        <end position="232"/>
    </location>
</feature>
<gene>
    <name evidence="6" type="ORF">P4O66_016800</name>
</gene>
<dbReference type="InterPro" id="IPR036770">
    <property type="entry name" value="Ankyrin_rpt-contain_sf"/>
</dbReference>
<dbReference type="InterPro" id="IPR042420">
    <property type="entry name" value="RAI14/UACA"/>
</dbReference>
<evidence type="ECO:0000256" key="1">
    <source>
        <dbReference type="ARBA" id="ARBA00022737"/>
    </source>
</evidence>
<feature type="compositionally biased region" description="Basic and acidic residues" evidence="5">
    <location>
        <begin position="692"/>
        <end position="706"/>
    </location>
</feature>
<feature type="repeat" description="ANK" evidence="3">
    <location>
        <begin position="95"/>
        <end position="127"/>
    </location>
</feature>
<organism evidence="6 7">
    <name type="scientific">Electrophorus voltai</name>
    <dbReference type="NCBI Taxonomy" id="2609070"/>
    <lineage>
        <taxon>Eukaryota</taxon>
        <taxon>Metazoa</taxon>
        <taxon>Chordata</taxon>
        <taxon>Craniata</taxon>
        <taxon>Vertebrata</taxon>
        <taxon>Euteleostomi</taxon>
        <taxon>Actinopterygii</taxon>
        <taxon>Neopterygii</taxon>
        <taxon>Teleostei</taxon>
        <taxon>Ostariophysi</taxon>
        <taxon>Gymnotiformes</taxon>
        <taxon>Gymnotoidei</taxon>
        <taxon>Gymnotidae</taxon>
        <taxon>Electrophorus</taxon>
    </lineage>
</organism>
<keyword evidence="1" id="KW-0677">Repeat</keyword>
<feature type="coiled-coil region" evidence="4">
    <location>
        <begin position="801"/>
        <end position="828"/>
    </location>
</feature>
<feature type="repeat" description="ANK" evidence="3">
    <location>
        <begin position="29"/>
        <end position="61"/>
    </location>
</feature>
<feature type="coiled-coil region" evidence="4">
    <location>
        <begin position="864"/>
        <end position="954"/>
    </location>
</feature>
<keyword evidence="2 4" id="KW-0175">Coiled coil</keyword>
<evidence type="ECO:0000313" key="7">
    <source>
        <dbReference type="Proteomes" id="UP001239994"/>
    </source>
</evidence>
<dbReference type="PANTHER" id="PTHR24129:SF0">
    <property type="entry name" value="ANKYCORBIN"/>
    <property type="match status" value="1"/>
</dbReference>
<proteinExistence type="predicted"/>
<feature type="region of interest" description="Disordered" evidence="5">
    <location>
        <begin position="381"/>
        <end position="422"/>
    </location>
</feature>
<dbReference type="SMART" id="SM00248">
    <property type="entry name" value="ANK"/>
    <property type="match status" value="5"/>
</dbReference>
<accession>A0AAD8YXE4</accession>
<evidence type="ECO:0000256" key="4">
    <source>
        <dbReference type="SAM" id="Coils"/>
    </source>
</evidence>
<keyword evidence="7" id="KW-1185">Reference proteome</keyword>
<feature type="compositionally biased region" description="Basic and acidic residues" evidence="5">
    <location>
        <begin position="407"/>
        <end position="416"/>
    </location>
</feature>
<feature type="coiled-coil region" evidence="4">
    <location>
        <begin position="251"/>
        <end position="285"/>
    </location>
</feature>
<dbReference type="InterPro" id="IPR002110">
    <property type="entry name" value="Ankyrin_rpt"/>
</dbReference>
<dbReference type="Gene3D" id="1.25.40.20">
    <property type="entry name" value="Ankyrin repeat-containing domain"/>
    <property type="match status" value="2"/>
</dbReference>
<evidence type="ECO:0000256" key="3">
    <source>
        <dbReference type="PROSITE-ProRule" id="PRU00023"/>
    </source>
</evidence>
<dbReference type="EMBL" id="JAROKS010000023">
    <property type="protein sequence ID" value="KAK1788354.1"/>
    <property type="molecule type" value="Genomic_DNA"/>
</dbReference>
<dbReference type="GO" id="GO:0003779">
    <property type="term" value="F:actin binding"/>
    <property type="evidence" value="ECO:0007669"/>
    <property type="project" value="InterPro"/>
</dbReference>
<evidence type="ECO:0000313" key="6">
    <source>
        <dbReference type="EMBL" id="KAK1788354.1"/>
    </source>
</evidence>
<keyword evidence="3" id="KW-0040">ANK repeat</keyword>
<dbReference type="SUPFAM" id="SSF48403">
    <property type="entry name" value="Ankyrin repeat"/>
    <property type="match status" value="1"/>
</dbReference>
<feature type="compositionally biased region" description="Basic and acidic residues" evidence="5">
    <location>
        <begin position="196"/>
        <end position="215"/>
    </location>
</feature>
<dbReference type="PRINTS" id="PR01415">
    <property type="entry name" value="ANKYRIN"/>
</dbReference>
<dbReference type="PANTHER" id="PTHR24129">
    <property type="entry name" value="ANKYCORBIN"/>
    <property type="match status" value="1"/>
</dbReference>
<sequence>MHVAATRGQAECLAVILAHGADVSVVDASGSTALHLAAKNNQLECAKKLIQAKCMVDAQDSSGRTALHLAAASGNIGIVQLLCEHKCSLNLKDADGLTPLMMSARHVHAEVCRSLLDCGADVNACDKNGRAAVMLASESGCGPTVEVLLQSGADLDVVDSLGHDVLHYAKMSGSTDVLAAINASLLLLQTDSADKNATRTPQHDHVVKLNEERSTTPKKRKAPPPPISPEQQYPCQRLRSSLRLSHPAVFLQKEDLRSITLKEEIERLQEEKSILLDTIQNLKQQIIEQSEPKVSKGQPFNVPSRGTALILHHALYLEPSLTAAVTGLGVRGPNGIPVPAILLDLTAHRGNTDSTLVASLQAKVASLSLENQQLAQIIKKRPAPQGEEDGQLSRPNSIDSSASYHSTHADLDHSSEGHSQAADVQELRELSILDVSNTPLGHEEKDRAVLRAGSGDEVLLLRDALQSLQAKLHESRLENRSLQAQLKPSSCADEAGTKGVSESVAELKVKLADMQRKYQEVLEEVQNLRVEGRGHASAGEDPMIQKFQYLKGCLEQEIKDLKAKLVKSQEEKTRDAALVKDLEARLQGTHMTEDERQELKKSYNVLVENVNQEKALLIEKYKEAQEEIKILQEAIRGTVPVEAAAKDFEEMKAELGEVIEGLQRRLLELSKSYSEAKSELSAARSQLQAKAAEAKERPDVADPTKEQNEQKIQELALKLKDVQSTLKDTEVKYQAALRDIAELKEKAEVQAEASLGNAMKNLEVEVEDLKMQLCQKTSQLDALQGQLAAKNDTPPNNSVSRLEHEQVRESLEREVKHLTHLLQDALRKQDEMALEVTAAWQEVKDGRNEKQALQKLALSREQESNALNTKYREAQDAIMQLKKQVENHVNSEREKNKKIDDLSKEVGKLKDALNSLSQLSYTTSSPKRQQSQQVESLQQQIKQLQYQLAESKKQHHEIVSVYRMHLLYAVQGQMDEDVQKALKQILMMCKIPKEPK</sequence>
<feature type="compositionally biased region" description="Polar residues" evidence="5">
    <location>
        <begin position="393"/>
        <end position="406"/>
    </location>
</feature>
<dbReference type="Pfam" id="PF12796">
    <property type="entry name" value="Ank_2"/>
    <property type="match status" value="1"/>
</dbReference>
<evidence type="ECO:0000256" key="2">
    <source>
        <dbReference type="ARBA" id="ARBA00023054"/>
    </source>
</evidence>
<feature type="repeat" description="ANK" evidence="3">
    <location>
        <begin position="1"/>
        <end position="28"/>
    </location>
</feature>
<evidence type="ECO:0000256" key="5">
    <source>
        <dbReference type="SAM" id="MobiDB-lite"/>
    </source>
</evidence>
<comment type="caution">
    <text evidence="6">The sequence shown here is derived from an EMBL/GenBank/DDBJ whole genome shotgun (WGS) entry which is preliminary data.</text>
</comment>
<name>A0AAD8YXE4_9TELE</name>
<feature type="region of interest" description="Disordered" evidence="5">
    <location>
        <begin position="687"/>
        <end position="706"/>
    </location>
</feature>
<feature type="coiled-coil region" evidence="4">
    <location>
        <begin position="465"/>
        <end position="571"/>
    </location>
</feature>
<dbReference type="Pfam" id="PF00023">
    <property type="entry name" value="Ank"/>
    <property type="match status" value="1"/>
</dbReference>
<dbReference type="Proteomes" id="UP001239994">
    <property type="component" value="Unassembled WGS sequence"/>
</dbReference>
<evidence type="ECO:0008006" key="8">
    <source>
        <dbReference type="Google" id="ProtNLM"/>
    </source>
</evidence>
<feature type="repeat" description="ANK" evidence="3">
    <location>
        <begin position="128"/>
        <end position="160"/>
    </location>
</feature>
<dbReference type="PROSITE" id="PS50297">
    <property type="entry name" value="ANK_REP_REGION"/>
    <property type="match status" value="5"/>
</dbReference>